<name>A0ABY8P747_9GAMM</name>
<accession>A0ABY8P747</accession>
<dbReference type="Pfam" id="PF05926">
    <property type="entry name" value="Phage_GPL"/>
    <property type="match status" value="1"/>
</dbReference>
<organism evidence="1 2">
    <name type="scientific">Arsenophonus apicola</name>
    <dbReference type="NCBI Taxonomy" id="2879119"/>
    <lineage>
        <taxon>Bacteria</taxon>
        <taxon>Pseudomonadati</taxon>
        <taxon>Pseudomonadota</taxon>
        <taxon>Gammaproteobacteria</taxon>
        <taxon>Enterobacterales</taxon>
        <taxon>Morganellaceae</taxon>
        <taxon>Arsenophonus</taxon>
    </lineage>
</organism>
<proteinExistence type="predicted"/>
<dbReference type="RefSeq" id="WP_280939637.1">
    <property type="nucleotide sequence ID" value="NZ_CP123759.1"/>
</dbReference>
<protein>
    <submittedName>
        <fullName evidence="1">Head completion/stabilization protein</fullName>
    </submittedName>
</protein>
<dbReference type="InterPro" id="IPR009225">
    <property type="entry name" value="Phage_head_completion_GpL"/>
</dbReference>
<dbReference type="Proteomes" id="UP001231859">
    <property type="component" value="Chromosome"/>
</dbReference>
<reference evidence="1 2" key="1">
    <citation type="submission" date="2023-04" db="EMBL/GenBank/DDBJ databases">
        <title>Genome dynamics across the evolutionary transition to endosymbiosis.</title>
        <authorList>
            <person name="Siozios S."/>
            <person name="Nadal-Jimenez P."/>
            <person name="Azagi T."/>
            <person name="Sprong H."/>
            <person name="Frost C.L."/>
            <person name="Parratt S.R."/>
            <person name="Taylor G."/>
            <person name="Brettell L."/>
            <person name="Lew K.C."/>
            <person name="Croft L."/>
            <person name="King K.C."/>
            <person name="Brockhurst M.A."/>
            <person name="Hypsa V."/>
            <person name="Novakova E."/>
            <person name="Darby A.C."/>
            <person name="Hurst G.D.D."/>
        </authorList>
    </citation>
    <scope>NUCLEOTIDE SEQUENCE [LARGE SCALE GENOMIC DNA]</scope>
    <source>
        <strain evidence="2">aApi_AU</strain>
    </source>
</reference>
<keyword evidence="2" id="KW-1185">Reference proteome</keyword>
<sequence length="154" mass="17789">MDFTSSQTASVTDELFHSDDFYPDIHTREYQKLMLTDGKLTPERLRHAITNAIIEVNRELADWRQSQITAGFTSIYQVPADYINNDNALVLLYRRAVYSHTKANLTERYRDIGTTNSGEKKAEALATTIDNLWRDVQWAIQRIKGQSHNIIELI</sequence>
<dbReference type="EMBL" id="CP123759">
    <property type="protein sequence ID" value="WGO84680.1"/>
    <property type="molecule type" value="Genomic_DNA"/>
</dbReference>
<gene>
    <name evidence="1" type="ORF">QG404_07405</name>
</gene>
<evidence type="ECO:0000313" key="2">
    <source>
        <dbReference type="Proteomes" id="UP001231859"/>
    </source>
</evidence>
<evidence type="ECO:0000313" key="1">
    <source>
        <dbReference type="EMBL" id="WGO84680.1"/>
    </source>
</evidence>